<evidence type="ECO:0000313" key="1">
    <source>
        <dbReference type="EMBL" id="PZF86107.1"/>
    </source>
</evidence>
<name>A0A2W2CCS0_9ACTN</name>
<protein>
    <submittedName>
        <fullName evidence="1">Uncharacterized protein</fullName>
    </submittedName>
</protein>
<keyword evidence="2" id="KW-1185">Reference proteome</keyword>
<sequence length="308" mass="33031">MVVVVEIDQLRALEKIYDAGGAMGLISAGDALKEDLSEREVYVWLEEYAEPRGLVEIEEGLAPRARLTPAAVDLVEGARERRADRRFRRRALRANLLRWMDSEAGRPGVEVFPSKFLSADIAVLDGERFTELDVAEAASYLEENGLTKPMWVGGSAGRVAARLRLTNEGQRCVDEYDCDIDAYLRPSAGSGSTIVNVTGDGNNLATAHGAGATASATAISTSLGNEITDLARALRELLDGGSGLPPELENEARAAVEVLATERQDKGKIRSSLRVLTRVGEGAAGGVAGNAIWQVLLNYVPRIIESLG</sequence>
<reference evidence="1 2" key="1">
    <citation type="submission" date="2018-01" db="EMBL/GenBank/DDBJ databases">
        <title>Draft genome sequence of Jiangella sp. GTF31.</title>
        <authorList>
            <person name="Sahin N."/>
            <person name="Ay H."/>
            <person name="Saygin H."/>
        </authorList>
    </citation>
    <scope>NUCLEOTIDE SEQUENCE [LARGE SCALE GENOMIC DNA]</scope>
    <source>
        <strain evidence="1 2">GTF31</strain>
    </source>
</reference>
<dbReference type="RefSeq" id="WP_111253114.1">
    <property type="nucleotide sequence ID" value="NZ_POTW01000004.1"/>
</dbReference>
<gene>
    <name evidence="1" type="ORF">C1I92_02700</name>
</gene>
<comment type="caution">
    <text evidence="1">The sequence shown here is derived from an EMBL/GenBank/DDBJ whole genome shotgun (WGS) entry which is preliminary data.</text>
</comment>
<accession>A0A2W2CCS0</accession>
<proteinExistence type="predicted"/>
<dbReference type="Proteomes" id="UP000248764">
    <property type="component" value="Unassembled WGS sequence"/>
</dbReference>
<organism evidence="1 2">
    <name type="scientific">Jiangella anatolica</name>
    <dbReference type="NCBI Taxonomy" id="2670374"/>
    <lineage>
        <taxon>Bacteria</taxon>
        <taxon>Bacillati</taxon>
        <taxon>Actinomycetota</taxon>
        <taxon>Actinomycetes</taxon>
        <taxon>Jiangellales</taxon>
        <taxon>Jiangellaceae</taxon>
        <taxon>Jiangella</taxon>
    </lineage>
</organism>
<evidence type="ECO:0000313" key="2">
    <source>
        <dbReference type="Proteomes" id="UP000248764"/>
    </source>
</evidence>
<dbReference type="EMBL" id="POTW01000004">
    <property type="protein sequence ID" value="PZF86107.1"/>
    <property type="molecule type" value="Genomic_DNA"/>
</dbReference>
<dbReference type="AlphaFoldDB" id="A0A2W2CCS0"/>